<dbReference type="SMART" id="SM00388">
    <property type="entry name" value="HisKA"/>
    <property type="match status" value="1"/>
</dbReference>
<dbReference type="SMART" id="SM00387">
    <property type="entry name" value="HATPase_c"/>
    <property type="match status" value="1"/>
</dbReference>
<dbReference type="InterPro" id="IPR001789">
    <property type="entry name" value="Sig_transdc_resp-reg_receiver"/>
</dbReference>
<dbReference type="OrthoDB" id="9764438at2"/>
<evidence type="ECO:0000313" key="7">
    <source>
        <dbReference type="Proteomes" id="UP000187266"/>
    </source>
</evidence>
<reference evidence="6 7" key="1">
    <citation type="submission" date="2017-01" db="EMBL/GenBank/DDBJ databases">
        <title>Genomic analysis of Xuhuaishuia manganoxidans DY6-4.</title>
        <authorList>
            <person name="Wang X."/>
        </authorList>
    </citation>
    <scope>NUCLEOTIDE SEQUENCE [LARGE SCALE GENOMIC DNA]</scope>
    <source>
        <strain evidence="6 7">DY6-4</strain>
    </source>
</reference>
<dbReference type="CDD" id="cd00156">
    <property type="entry name" value="REC"/>
    <property type="match status" value="1"/>
</dbReference>
<dbReference type="AlphaFoldDB" id="A0A1U7DG93"/>
<dbReference type="PANTHER" id="PTHR43047:SF9">
    <property type="entry name" value="HISTIDINE KINASE"/>
    <property type="match status" value="1"/>
</dbReference>
<protein>
    <recommendedName>
        <fullName evidence="2">histidine kinase</fullName>
        <ecNumber evidence="2">2.7.13.3</ecNumber>
    </recommendedName>
</protein>
<dbReference type="SMART" id="SM00448">
    <property type="entry name" value="REC"/>
    <property type="match status" value="1"/>
</dbReference>
<evidence type="ECO:0000256" key="5">
    <source>
        <dbReference type="ARBA" id="ARBA00022777"/>
    </source>
</evidence>
<dbReference type="Proteomes" id="UP000187266">
    <property type="component" value="Chromosome"/>
</dbReference>
<dbReference type="EMBL" id="CP019124">
    <property type="protein sequence ID" value="APX88913.1"/>
    <property type="molecule type" value="Genomic_DNA"/>
</dbReference>
<dbReference type="FunFam" id="3.30.565.10:FF:000049">
    <property type="entry name" value="Two-component sensor histidine kinase"/>
    <property type="match status" value="1"/>
</dbReference>
<dbReference type="SUPFAM" id="SSF55874">
    <property type="entry name" value="ATPase domain of HSP90 chaperone/DNA topoisomerase II/histidine kinase"/>
    <property type="match status" value="1"/>
</dbReference>
<dbReference type="STRING" id="1267768.BV394_03530"/>
<dbReference type="InterPro" id="IPR036890">
    <property type="entry name" value="HATPase_C_sf"/>
</dbReference>
<dbReference type="CDD" id="cd00082">
    <property type="entry name" value="HisKA"/>
    <property type="match status" value="1"/>
</dbReference>
<evidence type="ECO:0000256" key="1">
    <source>
        <dbReference type="ARBA" id="ARBA00000085"/>
    </source>
</evidence>
<comment type="catalytic activity">
    <reaction evidence="1">
        <text>ATP + protein L-histidine = ADP + protein N-phospho-L-histidine.</text>
        <dbReference type="EC" id="2.7.13.3"/>
    </reaction>
</comment>
<dbReference type="InterPro" id="IPR003594">
    <property type="entry name" value="HATPase_dom"/>
</dbReference>
<dbReference type="InterPro" id="IPR004358">
    <property type="entry name" value="Sig_transdc_His_kin-like_C"/>
</dbReference>
<dbReference type="PANTHER" id="PTHR43047">
    <property type="entry name" value="TWO-COMPONENT HISTIDINE PROTEIN KINASE"/>
    <property type="match status" value="1"/>
</dbReference>
<sequence>MTDSLINPADSLERQNQKLLVIAEALMRRAEMDTDQYGAAYAQFERAAVLEGQVKDRTRDLEEALDLLNQSNARLADANQETEAARVDLANAIEAIQEGFALFAPDDRMVMCNSRFGMHLKDIKPQLVPGLSFAAYTAMVSTSRHLSLPEGVTPGAWTRNRRKQHARSHSMFNVRLRQDRWLQISEHRTPNGGTVILQTDVTDIMRLEREERDKLLDNQARLIRATLEHINQGVCIFDSNARLIGWNGRLSELLTLPLSQIRLGSGFDVMFERLRAELIFPDQDLPDQVLDWVRKKNNRPPKRFEIRRRGGVVLDVFAQEMPDGGFVISFTDVTAERRSARALFEANELLEHRVTERTIELEEALSVAERANASKSRFVAAASHDLLQPLSAAKLYMASLNADDRPPQDRTIIEKAQSALASVEGILDALLDISKLEAGRTSLDIASVDLGELMTGLRDEFAPAAALKGLRFRVVAPAVSVLSDPGYLRRIMQNLVANAVRYTESGKVLMGVRLRGETARLEVWDTGPGIAEEDRETIFREFQRLHRRASASEGMGLGLAIVERACSRLGHPLELRSEPGRGTVFSVTVPLTAPDVAGPASPPRDQAVRPFQDRGLIVLLVENDQELSRAMTMLLERWRIEVLSASDAEEALTLLDEIGIEPDAALVDYRLDGERDGLELIALLGQRFGGLPCRLISAERSAELRQRCHEGGVELLNKPIDTATLEAFLDRIQPRPPVAGRRNG</sequence>
<evidence type="ECO:0000313" key="6">
    <source>
        <dbReference type="EMBL" id="APX88913.1"/>
    </source>
</evidence>
<dbReference type="InterPro" id="IPR005467">
    <property type="entry name" value="His_kinase_dom"/>
</dbReference>
<dbReference type="InterPro" id="IPR035965">
    <property type="entry name" value="PAS-like_dom_sf"/>
</dbReference>
<dbReference type="Pfam" id="PF12860">
    <property type="entry name" value="PAS_7"/>
    <property type="match status" value="2"/>
</dbReference>
<evidence type="ECO:0000256" key="3">
    <source>
        <dbReference type="ARBA" id="ARBA00022553"/>
    </source>
</evidence>
<keyword evidence="3" id="KW-0597">Phosphoprotein</keyword>
<name>A0A1U7DG93_9RHOB</name>
<dbReference type="PROSITE" id="PS50109">
    <property type="entry name" value="HIS_KIN"/>
    <property type="match status" value="1"/>
</dbReference>
<organism evidence="6 7">
    <name type="scientific">Brevirhabdus pacifica</name>
    <dbReference type="NCBI Taxonomy" id="1267768"/>
    <lineage>
        <taxon>Bacteria</taxon>
        <taxon>Pseudomonadati</taxon>
        <taxon>Pseudomonadota</taxon>
        <taxon>Alphaproteobacteria</taxon>
        <taxon>Rhodobacterales</taxon>
        <taxon>Paracoccaceae</taxon>
        <taxon>Brevirhabdus</taxon>
    </lineage>
</organism>
<dbReference type="PROSITE" id="PS50110">
    <property type="entry name" value="RESPONSE_REGULATORY"/>
    <property type="match status" value="1"/>
</dbReference>
<dbReference type="EC" id="2.7.13.3" evidence="2"/>
<dbReference type="InterPro" id="IPR011006">
    <property type="entry name" value="CheY-like_superfamily"/>
</dbReference>
<dbReference type="InterPro" id="IPR003661">
    <property type="entry name" value="HisK_dim/P_dom"/>
</dbReference>
<dbReference type="InterPro" id="IPR036097">
    <property type="entry name" value="HisK_dim/P_sf"/>
</dbReference>
<proteinExistence type="predicted"/>
<dbReference type="GO" id="GO:0000155">
    <property type="term" value="F:phosphorelay sensor kinase activity"/>
    <property type="evidence" value="ECO:0007669"/>
    <property type="project" value="InterPro"/>
</dbReference>
<accession>A0A1U7DG93</accession>
<dbReference type="Pfam" id="PF00512">
    <property type="entry name" value="HisKA"/>
    <property type="match status" value="1"/>
</dbReference>
<keyword evidence="7" id="KW-1185">Reference proteome</keyword>
<dbReference type="Pfam" id="PF00072">
    <property type="entry name" value="Response_reg"/>
    <property type="match status" value="1"/>
</dbReference>
<dbReference type="SUPFAM" id="SSF47384">
    <property type="entry name" value="Homodimeric domain of signal transducing histidine kinase"/>
    <property type="match status" value="1"/>
</dbReference>
<dbReference type="Gene3D" id="3.40.50.2300">
    <property type="match status" value="1"/>
</dbReference>
<keyword evidence="5 6" id="KW-0418">Kinase</keyword>
<dbReference type="PRINTS" id="PR00344">
    <property type="entry name" value="BCTRLSENSOR"/>
</dbReference>
<evidence type="ECO:0000256" key="4">
    <source>
        <dbReference type="ARBA" id="ARBA00022679"/>
    </source>
</evidence>
<accession>A0A2M9DFT7</accession>
<gene>
    <name evidence="6" type="ORF">BV394_03530</name>
</gene>
<dbReference type="GO" id="GO:0009927">
    <property type="term" value="F:histidine phosphotransfer kinase activity"/>
    <property type="evidence" value="ECO:0007669"/>
    <property type="project" value="TreeGrafter"/>
</dbReference>
<dbReference type="Pfam" id="PF02518">
    <property type="entry name" value="HATPase_c"/>
    <property type="match status" value="1"/>
</dbReference>
<evidence type="ECO:0000256" key="2">
    <source>
        <dbReference type="ARBA" id="ARBA00012438"/>
    </source>
</evidence>
<dbReference type="SUPFAM" id="SSF52172">
    <property type="entry name" value="CheY-like"/>
    <property type="match status" value="1"/>
</dbReference>
<keyword evidence="4" id="KW-0808">Transferase</keyword>
<dbReference type="Gene3D" id="3.30.450.20">
    <property type="entry name" value="PAS domain"/>
    <property type="match status" value="1"/>
</dbReference>
<dbReference type="Gene3D" id="3.30.565.10">
    <property type="entry name" value="Histidine kinase-like ATPase, C-terminal domain"/>
    <property type="match status" value="1"/>
</dbReference>
<dbReference type="RefSeq" id="WP_076978936.1">
    <property type="nucleotide sequence ID" value="NZ_CP019124.1"/>
</dbReference>
<dbReference type="SUPFAM" id="SSF55785">
    <property type="entry name" value="PYP-like sensor domain (PAS domain)"/>
    <property type="match status" value="1"/>
</dbReference>
<dbReference type="Gene3D" id="1.10.287.130">
    <property type="match status" value="1"/>
</dbReference>
<dbReference type="GO" id="GO:0005886">
    <property type="term" value="C:plasma membrane"/>
    <property type="evidence" value="ECO:0007669"/>
    <property type="project" value="TreeGrafter"/>
</dbReference>